<dbReference type="InterPro" id="IPR044421">
    <property type="entry name" value="SMYD4_SET"/>
</dbReference>
<dbReference type="PROSITE" id="PS01360">
    <property type="entry name" value="ZF_MYND_1"/>
    <property type="match status" value="1"/>
</dbReference>
<evidence type="ECO:0000313" key="10">
    <source>
        <dbReference type="EMBL" id="CAD7228095.1"/>
    </source>
</evidence>
<dbReference type="GO" id="GO:0008757">
    <property type="term" value="F:S-adenosylmethionine-dependent methyltransferase activity"/>
    <property type="evidence" value="ECO:0007669"/>
    <property type="project" value="UniProtKB-ARBA"/>
</dbReference>
<keyword evidence="5" id="KW-0863">Zinc-finger</keyword>
<keyword evidence="1" id="KW-0489">Methyltransferase</keyword>
<dbReference type="InterPro" id="IPR002893">
    <property type="entry name" value="Znf_MYND"/>
</dbReference>
<accession>A0A7R8WFR4</accession>
<dbReference type="Gene3D" id="1.10.220.160">
    <property type="match status" value="1"/>
</dbReference>
<evidence type="ECO:0000256" key="5">
    <source>
        <dbReference type="ARBA" id="ARBA00022771"/>
    </source>
</evidence>
<protein>
    <recommendedName>
        <fullName evidence="8">Protein-lysine N-methyltransferase SMYD4</fullName>
    </recommendedName>
    <alternativeName>
        <fullName evidence="9">SET and MYND domain-containing protein 4</fullName>
    </alternativeName>
</protein>
<dbReference type="AlphaFoldDB" id="A0A7R8WFR4"/>
<dbReference type="PANTHER" id="PTHR46165:SF7">
    <property type="entry name" value="SET AND MYND DOMAIN-CONTAINING PROTEIN 4"/>
    <property type="match status" value="1"/>
</dbReference>
<proteinExistence type="predicted"/>
<dbReference type="GO" id="GO:0005737">
    <property type="term" value="C:cytoplasm"/>
    <property type="evidence" value="ECO:0007669"/>
    <property type="project" value="TreeGrafter"/>
</dbReference>
<comment type="function">
    <text evidence="7">Protein-lysine N-methyltransferase. Monomethylates PRMT5, modulating its transcriptional activity. May also act as a histone methyltransferase. Plays a critical role in cardiac development. Acts as a key epigenetic regulator of gene expression during cardiac development via its dual activities as a methyltransferase and negative regulator of HDAC1.</text>
</comment>
<dbReference type="SUPFAM" id="SSF144232">
    <property type="entry name" value="HIT/MYND zinc finger-like"/>
    <property type="match status" value="1"/>
</dbReference>
<evidence type="ECO:0000256" key="2">
    <source>
        <dbReference type="ARBA" id="ARBA00022679"/>
    </source>
</evidence>
<dbReference type="GO" id="GO:0008170">
    <property type="term" value="F:N-methyltransferase activity"/>
    <property type="evidence" value="ECO:0007669"/>
    <property type="project" value="UniProtKB-ARBA"/>
</dbReference>
<evidence type="ECO:0000256" key="7">
    <source>
        <dbReference type="ARBA" id="ARBA00093423"/>
    </source>
</evidence>
<evidence type="ECO:0000256" key="4">
    <source>
        <dbReference type="ARBA" id="ARBA00022723"/>
    </source>
</evidence>
<dbReference type="GO" id="GO:0032259">
    <property type="term" value="P:methylation"/>
    <property type="evidence" value="ECO:0007669"/>
    <property type="project" value="UniProtKB-KW"/>
</dbReference>
<dbReference type="GO" id="GO:0008270">
    <property type="term" value="F:zinc ion binding"/>
    <property type="evidence" value="ECO:0007669"/>
    <property type="project" value="UniProtKB-KW"/>
</dbReference>
<evidence type="ECO:0000256" key="9">
    <source>
        <dbReference type="ARBA" id="ARBA00093680"/>
    </source>
</evidence>
<evidence type="ECO:0000256" key="6">
    <source>
        <dbReference type="ARBA" id="ARBA00022833"/>
    </source>
</evidence>
<reference evidence="10" key="1">
    <citation type="submission" date="2020-11" db="EMBL/GenBank/DDBJ databases">
        <authorList>
            <person name="Tran Van P."/>
        </authorList>
    </citation>
    <scope>NUCLEOTIDE SEQUENCE</scope>
</reference>
<dbReference type="OrthoDB" id="6343483at2759"/>
<organism evidence="10">
    <name type="scientific">Cyprideis torosa</name>
    <dbReference type="NCBI Taxonomy" id="163714"/>
    <lineage>
        <taxon>Eukaryota</taxon>
        <taxon>Metazoa</taxon>
        <taxon>Ecdysozoa</taxon>
        <taxon>Arthropoda</taxon>
        <taxon>Crustacea</taxon>
        <taxon>Oligostraca</taxon>
        <taxon>Ostracoda</taxon>
        <taxon>Podocopa</taxon>
        <taxon>Podocopida</taxon>
        <taxon>Cytherocopina</taxon>
        <taxon>Cytheroidea</taxon>
        <taxon>Cytherideidae</taxon>
        <taxon>Cyprideis</taxon>
    </lineage>
</organism>
<evidence type="ECO:0000256" key="3">
    <source>
        <dbReference type="ARBA" id="ARBA00022691"/>
    </source>
</evidence>
<dbReference type="SUPFAM" id="SSF82199">
    <property type="entry name" value="SET domain"/>
    <property type="match status" value="1"/>
</dbReference>
<name>A0A7R8WFR4_9CRUS</name>
<keyword evidence="3" id="KW-0949">S-adenosyl-L-methionine</keyword>
<dbReference type="Pfam" id="PF01753">
    <property type="entry name" value="zf-MYND"/>
    <property type="match status" value="1"/>
</dbReference>
<evidence type="ECO:0000256" key="8">
    <source>
        <dbReference type="ARBA" id="ARBA00093635"/>
    </source>
</evidence>
<evidence type="ECO:0000256" key="1">
    <source>
        <dbReference type="ARBA" id="ARBA00022603"/>
    </source>
</evidence>
<dbReference type="InterPro" id="IPR011990">
    <property type="entry name" value="TPR-like_helical_dom_sf"/>
</dbReference>
<dbReference type="SUPFAM" id="SSF48452">
    <property type="entry name" value="TPR-like"/>
    <property type="match status" value="1"/>
</dbReference>
<keyword evidence="2" id="KW-0808">Transferase</keyword>
<gene>
    <name evidence="10" type="ORF">CTOB1V02_LOCUS5984</name>
</gene>
<dbReference type="CDD" id="cd10536">
    <property type="entry name" value="SET_SMYD4"/>
    <property type="match status" value="1"/>
</dbReference>
<dbReference type="GO" id="GO:0005634">
    <property type="term" value="C:nucleus"/>
    <property type="evidence" value="ECO:0007669"/>
    <property type="project" value="TreeGrafter"/>
</dbReference>
<dbReference type="EMBL" id="OB661381">
    <property type="protein sequence ID" value="CAD7228095.1"/>
    <property type="molecule type" value="Genomic_DNA"/>
</dbReference>
<dbReference type="Gene3D" id="6.10.140.2220">
    <property type="match status" value="1"/>
</dbReference>
<dbReference type="GO" id="GO:0042826">
    <property type="term" value="F:histone deacetylase binding"/>
    <property type="evidence" value="ECO:0007669"/>
    <property type="project" value="TreeGrafter"/>
</dbReference>
<keyword evidence="6" id="KW-0862">Zinc</keyword>
<sequence>MLGLLEVALCASCFLRSDGNLTWRSQWYTELRHYKSLGFHIQFGEVKKLHKTFCTVPIIIMSMLSLEAPPQKYLNDENIFKTVCSKKIVQPEDKKGFFKDYVANIIKSLKKEEVEKFSQLKTDRDRILFLYDVPAAHEIRIGNFYFHKNSIDCEKKRKAGNDMFAKGKYPEAILMYNHCIMKAPPDNENYSLALANRSAALFHLRHFAHALVDIAEALKHNYPKNLRFKLQDRRGCCYMNFGHRVEAAECFNAALADLEESDLCEKRKKQWTRELKDKIVIALQVDGAEPKEPKEKHAIPAVSGVWPNTMFPNACEAFSVMFHPAFGRYACASKPIRTGDVLLVEAPYASYPIVEKSSVLQTCHHCLKRFLVPVPCPACAGVAFCGVRCREEALATYHQTECNIMNLLVGSGMSITCFLAFRILTQSGMAYFRAMKDQLIKGPDEEKFLNSEGVYDAESYLSVFNLVSHEDQRSTADLLHKTVMAMFLLKCLQSVKFFGPEISSKDRHPLTDDEVLAGSILVRNLQVLQFNAHEISEFYMRKKGDFRGAKSVFIGAGIYPTASFFNHSCDPGIVRYFCGDKIIIRAIRNLEPGDMIAENYGPVFTRMPLEERQLTLRTRQVLVRLSVPGVHRRLADVYSHEAGRAEDQMPALSLHPESGQH</sequence>
<dbReference type="Gene3D" id="1.25.40.10">
    <property type="entry name" value="Tetratricopeptide repeat domain"/>
    <property type="match status" value="1"/>
</dbReference>
<dbReference type="InterPro" id="IPR001214">
    <property type="entry name" value="SET_dom"/>
</dbReference>
<dbReference type="InterPro" id="IPR046341">
    <property type="entry name" value="SET_dom_sf"/>
</dbReference>
<keyword evidence="4" id="KW-0479">Metal-binding</keyword>
<dbReference type="PANTHER" id="PTHR46165">
    <property type="entry name" value="SET AND MYND DOMAIN-CONTAINING PROTEIN 4"/>
    <property type="match status" value="1"/>
</dbReference>
<dbReference type="Gene3D" id="2.170.270.10">
    <property type="entry name" value="SET domain"/>
    <property type="match status" value="1"/>
</dbReference>
<dbReference type="GO" id="GO:0008276">
    <property type="term" value="F:protein methyltransferase activity"/>
    <property type="evidence" value="ECO:0007669"/>
    <property type="project" value="UniProtKB-ARBA"/>
</dbReference>
<dbReference type="Pfam" id="PF00856">
    <property type="entry name" value="SET"/>
    <property type="match status" value="1"/>
</dbReference>
<dbReference type="InterPro" id="IPR052097">
    <property type="entry name" value="SET-MYND_domain_protein"/>
</dbReference>